<evidence type="ECO:0000256" key="3">
    <source>
        <dbReference type="ARBA" id="ARBA00022741"/>
    </source>
</evidence>
<evidence type="ECO:0000259" key="11">
    <source>
        <dbReference type="PROSITE" id="PS50967"/>
    </source>
</evidence>
<dbReference type="InterPro" id="IPR004589">
    <property type="entry name" value="DNA_helicase_ATP-dep_RecQ"/>
</dbReference>
<dbReference type="FunFam" id="1.10.10.10:FF:000513">
    <property type="entry name" value="ATP-dependent DNA helicase"/>
    <property type="match status" value="1"/>
</dbReference>
<dbReference type="SMART" id="SM00487">
    <property type="entry name" value="DEXDc"/>
    <property type="match status" value="1"/>
</dbReference>
<organism evidence="14 15">
    <name type="scientific">Linum tenue</name>
    <dbReference type="NCBI Taxonomy" id="586396"/>
    <lineage>
        <taxon>Eukaryota</taxon>
        <taxon>Viridiplantae</taxon>
        <taxon>Streptophyta</taxon>
        <taxon>Embryophyta</taxon>
        <taxon>Tracheophyta</taxon>
        <taxon>Spermatophyta</taxon>
        <taxon>Magnoliopsida</taxon>
        <taxon>eudicotyledons</taxon>
        <taxon>Gunneridae</taxon>
        <taxon>Pentapetalae</taxon>
        <taxon>rosids</taxon>
        <taxon>fabids</taxon>
        <taxon>Malpighiales</taxon>
        <taxon>Linaceae</taxon>
        <taxon>Linum</taxon>
    </lineage>
</organism>
<comment type="catalytic activity">
    <reaction evidence="10">
        <text>ATP + H2O = ADP + phosphate + H(+)</text>
        <dbReference type="Rhea" id="RHEA:13065"/>
        <dbReference type="ChEBI" id="CHEBI:15377"/>
        <dbReference type="ChEBI" id="CHEBI:15378"/>
        <dbReference type="ChEBI" id="CHEBI:30616"/>
        <dbReference type="ChEBI" id="CHEBI:43474"/>
        <dbReference type="ChEBI" id="CHEBI:456216"/>
    </reaction>
</comment>
<dbReference type="CDD" id="cd18794">
    <property type="entry name" value="SF2_C_RecQ"/>
    <property type="match status" value="1"/>
</dbReference>
<accession>A0AAV0RU44</accession>
<evidence type="ECO:0000256" key="4">
    <source>
        <dbReference type="ARBA" id="ARBA00022801"/>
    </source>
</evidence>
<evidence type="ECO:0000256" key="7">
    <source>
        <dbReference type="ARBA" id="ARBA00023125"/>
    </source>
</evidence>
<dbReference type="AlphaFoldDB" id="A0AAV0RU44"/>
<dbReference type="Pfam" id="PF00271">
    <property type="entry name" value="Helicase_C"/>
    <property type="match status" value="1"/>
</dbReference>
<dbReference type="Pfam" id="PF14493">
    <property type="entry name" value="HTH_40"/>
    <property type="match status" value="1"/>
</dbReference>
<keyword evidence="5 10" id="KW-0347">Helicase</keyword>
<gene>
    <name evidence="14" type="ORF">LITE_LOCUS49745</name>
</gene>
<dbReference type="Pfam" id="PF00570">
    <property type="entry name" value="HRDC"/>
    <property type="match status" value="1"/>
</dbReference>
<evidence type="ECO:0000256" key="8">
    <source>
        <dbReference type="ARBA" id="ARBA00023235"/>
    </source>
</evidence>
<dbReference type="GO" id="GO:0005694">
    <property type="term" value="C:chromosome"/>
    <property type="evidence" value="ECO:0007669"/>
    <property type="project" value="TreeGrafter"/>
</dbReference>
<dbReference type="SUPFAM" id="SSF52540">
    <property type="entry name" value="P-loop containing nucleoside triphosphate hydrolases"/>
    <property type="match status" value="1"/>
</dbReference>
<dbReference type="SUPFAM" id="SSF47819">
    <property type="entry name" value="HRDC-like"/>
    <property type="match status" value="1"/>
</dbReference>
<dbReference type="PROSITE" id="PS51192">
    <property type="entry name" value="HELICASE_ATP_BIND_1"/>
    <property type="match status" value="1"/>
</dbReference>
<dbReference type="InterPro" id="IPR044876">
    <property type="entry name" value="HRDC_dom_sf"/>
</dbReference>
<comment type="cofactor">
    <cofactor evidence="1">
        <name>Zn(2+)</name>
        <dbReference type="ChEBI" id="CHEBI:29105"/>
    </cofactor>
</comment>
<dbReference type="GO" id="GO:0016787">
    <property type="term" value="F:hydrolase activity"/>
    <property type="evidence" value="ECO:0007669"/>
    <property type="project" value="UniProtKB-KW"/>
</dbReference>
<keyword evidence="10" id="KW-0539">Nucleus</keyword>
<dbReference type="GO" id="GO:0043138">
    <property type="term" value="F:3'-5' DNA helicase activity"/>
    <property type="evidence" value="ECO:0007669"/>
    <property type="project" value="UniProtKB-EC"/>
</dbReference>
<dbReference type="InterPro" id="IPR010997">
    <property type="entry name" value="HRDC-like_sf"/>
</dbReference>
<evidence type="ECO:0000256" key="9">
    <source>
        <dbReference type="ARBA" id="ARBA00034617"/>
    </source>
</evidence>
<keyword evidence="4 10" id="KW-0378">Hydrolase</keyword>
<protein>
    <recommendedName>
        <fullName evidence="10">ATP-dependent DNA helicase</fullName>
        <ecNumber evidence="10">5.6.2.4</ecNumber>
    </recommendedName>
</protein>
<feature type="domain" description="Helicase C-terminal" evidence="13">
    <location>
        <begin position="213"/>
        <end position="364"/>
    </location>
</feature>
<evidence type="ECO:0000256" key="2">
    <source>
        <dbReference type="ARBA" id="ARBA00005446"/>
    </source>
</evidence>
<dbReference type="InterPro" id="IPR032284">
    <property type="entry name" value="RecQ_Zn-bd"/>
</dbReference>
<evidence type="ECO:0000256" key="10">
    <source>
        <dbReference type="RuleBase" id="RU364117"/>
    </source>
</evidence>
<comment type="catalytic activity">
    <reaction evidence="9 10">
        <text>Couples ATP hydrolysis with the unwinding of duplex DNA by translocating in the 3'-5' direction.</text>
        <dbReference type="EC" id="5.6.2.4"/>
    </reaction>
</comment>
<comment type="similarity">
    <text evidence="2 10">Belongs to the helicase family. RecQ subfamily.</text>
</comment>
<keyword evidence="6 10" id="KW-0067">ATP-binding</keyword>
<evidence type="ECO:0000256" key="6">
    <source>
        <dbReference type="ARBA" id="ARBA00022840"/>
    </source>
</evidence>
<dbReference type="GO" id="GO:0003677">
    <property type="term" value="F:DNA binding"/>
    <property type="evidence" value="ECO:0007669"/>
    <property type="project" value="UniProtKB-KW"/>
</dbReference>
<dbReference type="InterPro" id="IPR036388">
    <property type="entry name" value="WH-like_DNA-bd_sf"/>
</dbReference>
<dbReference type="PANTHER" id="PTHR13710">
    <property type="entry name" value="DNA HELICASE RECQ FAMILY MEMBER"/>
    <property type="match status" value="1"/>
</dbReference>
<dbReference type="InterPro" id="IPR029491">
    <property type="entry name" value="Helicase_HTH"/>
</dbReference>
<dbReference type="GO" id="GO:0005737">
    <property type="term" value="C:cytoplasm"/>
    <property type="evidence" value="ECO:0007669"/>
    <property type="project" value="TreeGrafter"/>
</dbReference>
<dbReference type="GO" id="GO:0006260">
    <property type="term" value="P:DNA replication"/>
    <property type="evidence" value="ECO:0007669"/>
    <property type="project" value="InterPro"/>
</dbReference>
<evidence type="ECO:0000256" key="1">
    <source>
        <dbReference type="ARBA" id="ARBA00001947"/>
    </source>
</evidence>
<dbReference type="Pfam" id="PF16124">
    <property type="entry name" value="RecQ_Zn_bind"/>
    <property type="match status" value="1"/>
</dbReference>
<keyword evidence="15" id="KW-1185">Reference proteome</keyword>
<dbReference type="EMBL" id="CAMGYJ010000011">
    <property type="protein sequence ID" value="CAI0560571.1"/>
    <property type="molecule type" value="Genomic_DNA"/>
</dbReference>
<dbReference type="SMART" id="SM00956">
    <property type="entry name" value="RQC"/>
    <property type="match status" value="1"/>
</dbReference>
<evidence type="ECO:0000259" key="13">
    <source>
        <dbReference type="PROSITE" id="PS51194"/>
    </source>
</evidence>
<proteinExistence type="inferred from homology"/>
<keyword evidence="3 10" id="KW-0547">Nucleotide-binding</keyword>
<dbReference type="InterPro" id="IPR014001">
    <property type="entry name" value="Helicase_ATP-bd"/>
</dbReference>
<dbReference type="PROSITE" id="PS51194">
    <property type="entry name" value="HELICASE_CTER"/>
    <property type="match status" value="1"/>
</dbReference>
<evidence type="ECO:0000259" key="12">
    <source>
        <dbReference type="PROSITE" id="PS51192"/>
    </source>
</evidence>
<dbReference type="Gene3D" id="1.10.150.80">
    <property type="entry name" value="HRDC domain"/>
    <property type="match status" value="1"/>
</dbReference>
<feature type="domain" description="Helicase ATP-binding" evidence="12">
    <location>
        <begin position="22"/>
        <end position="189"/>
    </location>
</feature>
<dbReference type="PANTHER" id="PTHR13710:SF120">
    <property type="entry name" value="BIFUNCTIONAL 3'-5' EXONUCLEASE_ATP-DEPENDENT HELICASE WRN"/>
    <property type="match status" value="1"/>
</dbReference>
<dbReference type="Proteomes" id="UP001154282">
    <property type="component" value="Unassembled WGS sequence"/>
</dbReference>
<dbReference type="Gene3D" id="3.40.50.300">
    <property type="entry name" value="P-loop containing nucleotide triphosphate hydrolases"/>
    <property type="match status" value="2"/>
</dbReference>
<reference evidence="14" key="1">
    <citation type="submission" date="2022-08" db="EMBL/GenBank/DDBJ databases">
        <authorList>
            <person name="Gutierrez-Valencia J."/>
        </authorList>
    </citation>
    <scope>NUCLEOTIDE SEQUENCE</scope>
</reference>
<dbReference type="GO" id="GO:0005524">
    <property type="term" value="F:ATP binding"/>
    <property type="evidence" value="ECO:0007669"/>
    <property type="project" value="UniProtKB-KW"/>
</dbReference>
<dbReference type="GO" id="GO:0000724">
    <property type="term" value="P:double-strand break repair via homologous recombination"/>
    <property type="evidence" value="ECO:0007669"/>
    <property type="project" value="TreeGrafter"/>
</dbReference>
<dbReference type="InterPro" id="IPR011545">
    <property type="entry name" value="DEAD/DEAH_box_helicase_dom"/>
</dbReference>
<comment type="subcellular location">
    <subcellularLocation>
        <location evidence="10">Nucleus</location>
    </subcellularLocation>
</comment>
<dbReference type="SUPFAM" id="SSF46785">
    <property type="entry name" value="Winged helix' DNA-binding domain"/>
    <property type="match status" value="1"/>
</dbReference>
<dbReference type="EC" id="5.6.2.4" evidence="10"/>
<dbReference type="InterPro" id="IPR002121">
    <property type="entry name" value="HRDC_dom"/>
</dbReference>
<evidence type="ECO:0000256" key="5">
    <source>
        <dbReference type="ARBA" id="ARBA00022806"/>
    </source>
</evidence>
<dbReference type="GO" id="GO:0005634">
    <property type="term" value="C:nucleus"/>
    <property type="evidence" value="ECO:0007669"/>
    <property type="project" value="UniProtKB-SubCell"/>
</dbReference>
<dbReference type="PROSITE" id="PS50967">
    <property type="entry name" value="HRDC"/>
    <property type="match status" value="1"/>
</dbReference>
<dbReference type="NCBIfam" id="TIGR00614">
    <property type="entry name" value="recQ_fam"/>
    <property type="match status" value="1"/>
</dbReference>
<dbReference type="GO" id="GO:0009378">
    <property type="term" value="F:four-way junction helicase activity"/>
    <property type="evidence" value="ECO:0007669"/>
    <property type="project" value="TreeGrafter"/>
</dbReference>
<dbReference type="InterPro" id="IPR036390">
    <property type="entry name" value="WH_DNA-bd_sf"/>
</dbReference>
<keyword evidence="8" id="KW-0413">Isomerase</keyword>
<dbReference type="FunFam" id="3.40.50.300:FF:001450">
    <property type="entry name" value="ATP-dependent DNA helicase"/>
    <property type="match status" value="1"/>
</dbReference>
<evidence type="ECO:0000313" key="14">
    <source>
        <dbReference type="EMBL" id="CAI0560571.1"/>
    </source>
</evidence>
<dbReference type="SMART" id="SM00490">
    <property type="entry name" value="HELICc"/>
    <property type="match status" value="1"/>
</dbReference>
<dbReference type="InterPro" id="IPR027417">
    <property type="entry name" value="P-loop_NTPase"/>
</dbReference>
<keyword evidence="7" id="KW-0238">DNA-binding</keyword>
<dbReference type="Pfam" id="PF09382">
    <property type="entry name" value="RQC"/>
    <property type="match status" value="1"/>
</dbReference>
<evidence type="ECO:0000313" key="15">
    <source>
        <dbReference type="Proteomes" id="UP001154282"/>
    </source>
</evidence>
<sequence>MESLLKKYFGYSEFRPYQKEVINNILQKRDCLAVMATGSGKSLCYQLPPLLVDKTAIVVSPLISLMQDQVMSLKQQGIRAEYLGSAQTDQSVNARAQKGEYRLLFMTPERACSISHSFWSKLLQAGICLFAVDEAHCISEWGHDFRVEYKQLDKLRAILLDVPFIGLTATATEKVRGDIINSLKMDDPYIAIGSFDRTNLFYAVKLLSRSSEFIENLVDEFSKSLGRSGPTIIYCTTIKDVEQVFKVFQDAGIKSGMYHGQMTNKAKQESHRSFIRDELQVMVATIAFGMGIDKPNVRQVIHYGCPKSLETYYQESGRCGRDGIASVCWLYYTRSDFAKAEFYCGETKSENQRRAVVESLMAAQRYCTITTCRRKFLLDYFGETSSTTNCGNCDNCLGSKKEHDVSREAFLLMACILSCKGSWGLNMPTDILRGSRAKKIMDNQFHKLPLHGLGKDHSANWWKSLAYQLISHVYTLETYINSFYLCISVSTKGKQYISSARLDHHPPLLLPLTSEMINGEEDPTITGGDLNGLATSEHEGFSEAESQLYHSLLEERTNLARRVGTAPYAICGDQTIKRLALIRPSTKARLANLDGVNQHFLMTHGDHFLETISRLAKGLNLSLDGEANIPVPPTVNIISKVDLTANSQRKLAPAKLQAWKMWSEDGLSIHQIASFPGRSAPIKPQTVLEYLLEAAQQGCNVNWTRFSEEVGLTNEIFMDITRAISKVGSRDKLKPIKDALPEEISYTHIKTCLTMQNCGMSLEMAPSPCIGTAANDEEAPRKVDDANSKTTALEVGNSLEGEMSVSCGDGLPLGKRQKVDGPEQSLTSLVIATEDGIVDWLKNYDDGVPIHDILEHFNGSGEESVIAMLNCLEGDFVIYKKNNVYRIL</sequence>
<name>A0AAV0RU44_9ROSI</name>
<feature type="domain" description="HRDC" evidence="11">
    <location>
        <begin position="542"/>
        <end position="622"/>
    </location>
</feature>
<dbReference type="InterPro" id="IPR001650">
    <property type="entry name" value="Helicase_C-like"/>
</dbReference>
<dbReference type="InterPro" id="IPR018982">
    <property type="entry name" value="RQC_domain"/>
</dbReference>
<dbReference type="Gene3D" id="1.10.10.10">
    <property type="entry name" value="Winged helix-like DNA-binding domain superfamily/Winged helix DNA-binding domain"/>
    <property type="match status" value="1"/>
</dbReference>
<comment type="caution">
    <text evidence="14">The sequence shown here is derived from an EMBL/GenBank/DDBJ whole genome shotgun (WGS) entry which is preliminary data.</text>
</comment>
<dbReference type="Pfam" id="PF00270">
    <property type="entry name" value="DEAD"/>
    <property type="match status" value="1"/>
</dbReference>
<dbReference type="FunFam" id="3.40.50.300:FF:001747">
    <property type="entry name" value="ATP-dependent DNA helicase"/>
    <property type="match status" value="1"/>
</dbReference>
<dbReference type="CDD" id="cd17920">
    <property type="entry name" value="DEXHc_RecQ"/>
    <property type="match status" value="1"/>
</dbReference>